<feature type="compositionally biased region" description="Low complexity" evidence="6">
    <location>
        <begin position="889"/>
        <end position="900"/>
    </location>
</feature>
<dbReference type="OrthoDB" id="10266451at2759"/>
<evidence type="ECO:0000259" key="9">
    <source>
        <dbReference type="PROSITE" id="PS51180"/>
    </source>
</evidence>
<evidence type="ECO:0000256" key="5">
    <source>
        <dbReference type="SAM" id="Coils"/>
    </source>
</evidence>
<feature type="region of interest" description="Disordered" evidence="6">
    <location>
        <begin position="1651"/>
        <end position="1677"/>
    </location>
</feature>
<dbReference type="GO" id="GO:0005768">
    <property type="term" value="C:endosome"/>
    <property type="evidence" value="ECO:0007669"/>
    <property type="project" value="UniProtKB-SubCell"/>
</dbReference>
<feature type="compositionally biased region" description="Polar residues" evidence="6">
    <location>
        <begin position="1020"/>
        <end position="1059"/>
    </location>
</feature>
<dbReference type="PANTHER" id="PTHR23030">
    <property type="entry name" value="PCD6 INTERACTING PROTEIN-RELATED"/>
    <property type="match status" value="1"/>
</dbReference>
<evidence type="ECO:0000313" key="11">
    <source>
        <dbReference type="RefSeq" id="XP_022322453.1"/>
    </source>
</evidence>
<dbReference type="InterPro" id="IPR016130">
    <property type="entry name" value="Tyr_Pase_AS"/>
</dbReference>
<dbReference type="PROSITE" id="PS50056">
    <property type="entry name" value="TYR_PHOSPHATASE_2"/>
    <property type="match status" value="1"/>
</dbReference>
<evidence type="ECO:0000259" key="8">
    <source>
        <dbReference type="PROSITE" id="PS50056"/>
    </source>
</evidence>
<dbReference type="GO" id="GO:0045022">
    <property type="term" value="P:early endosome to late endosome transport"/>
    <property type="evidence" value="ECO:0007669"/>
    <property type="project" value="TreeGrafter"/>
</dbReference>
<dbReference type="InterPro" id="IPR029021">
    <property type="entry name" value="Prot-tyrosine_phosphatase-like"/>
</dbReference>
<name>A0A8B8D2Z1_CRAVI</name>
<feature type="compositionally biased region" description="Polar residues" evidence="6">
    <location>
        <begin position="974"/>
        <end position="999"/>
    </location>
</feature>
<feature type="region of interest" description="Disordered" evidence="6">
    <location>
        <begin position="1784"/>
        <end position="1843"/>
    </location>
</feature>
<dbReference type="InterPro" id="IPR004328">
    <property type="entry name" value="BRO1_dom"/>
</dbReference>
<feature type="compositionally biased region" description="Polar residues" evidence="6">
    <location>
        <begin position="1819"/>
        <end position="1834"/>
    </location>
</feature>
<dbReference type="InterPro" id="IPR000242">
    <property type="entry name" value="PTP_cat"/>
</dbReference>
<feature type="compositionally biased region" description="Low complexity" evidence="6">
    <location>
        <begin position="1658"/>
        <end position="1677"/>
    </location>
</feature>
<dbReference type="SMART" id="SM00194">
    <property type="entry name" value="PTPc"/>
    <property type="match status" value="1"/>
</dbReference>
<dbReference type="InterPro" id="IPR003595">
    <property type="entry name" value="Tyr_Pase_cat"/>
</dbReference>
<dbReference type="GeneID" id="111123971"/>
<sequence length="2382" mass="265149">MEAVPRLPMIAFELKTSPEYVDFGPVLKQYIRDNYGEDPADYNKACTDLEQLRQSAVHVSHDFMGCSTLKKYYAQLQFLQGRFPMTDGGQAALPFTWDDIFMAREVTLADIKFEQASVLYNIGALHSVLGSMETRTNADSMKVACTHFQCASGAFEYLRDHFGSAMMSLDFSHELLTFHVNLMLAQAQECILEKSMIDSRKSSITAKVSAQIVEFNNLALRSLEPSYKEGIVPSRKYKEWKKRMELKIQFYDCITCFYMGKQSEEQQKWGECLAYYTGAFNKLNECIKQGKNESGDIQESFRFAMDVVGGKYQAAKKDNDFVYHDKVPEFDSLPEVKGASLVKGITFNPSDPEISGPDLFQKLVPMEAHEASSLYSEEKAKLIRRVCGNIEEKNAELAQFMSSLNIDQSSMSFEPENLPQPLLEKCAAVSVKPNAIKDLVEAMSGVSNVSTEVDVNLKDITALLDADATEEENFQKQFGKRSPHPMFENFRKELALFSEGHRKGSQSNNDLHKAMNAHITNLRLLGGPIEDIKNALPSKDKEKSPEDDAVVKDLQRLISKVEEMKSQRNMLEDQFRAEVQKDDITHRIVTQEGGNKQVMFDQEIQKHKKLEDLIQQNLTAQDNILRALTDANVRYAPIRRKFNEVAARREMMTKDLMNSFDVYEDLLAKSQKGQEFYRKLESNVSKLQTRCQALCRIQAEEREQIINRHKPKDPPPRPVAPKPDNTMQDPTGVDGSLPTAAVPPQPMPVLNTMPGFEGPKLKDYLPFMKPKTFGKDRDKDRKGASRSDPNTATSVPGNVLSNLPGSAPVLPQNLPSQGDLSSYLPRADQGNPSIPQVPAVAGSQQPMRAESPSLSQQMSQFSTRTPFNPTHVDVGQSYSSPGPSPAPSPALSSPAHSPVPRQQFRSQSLSPAPRGGGQNPSQGQEYHSLPVGYSAGYPQGQNPQYPAMSQGQLPAGYQGVPPQGQMPGPLNQVYAGQQTQQPVSMSSQRNTMESGQQFVQGDPRQMQQVHDPRLSGAGGTQSVQSPQQRTVDQQVPPTGQFHPSQSNTAGSQTQQNLGQVGQGLPTQGQGGYNQQMAQYYQNQRQNVSSQQPQQYGPAQQSQGVVNQSQQQQQQQQSQVNTSDAQKMIPHQNQYVNQQLNGTEYLTNQNPPYKNVPLANQRDPNQEGRSSPANIHLGLPYASTHQSRPAQSISHGFDKFNTVNSGEQNLTYGHLAHDHHGYAPIQTGGIALQNTKWDAEFPRAQQTAPTVDKGMQDQRYHPDNFGSLYMQIGMPYASTHMSIPAIATSHISTQNPHQSNAVPTLTYGHLGYGPLSSTSHSVTNLSTSVQVTSQQQLPAQPAPSQQQVPKFQSGLPYAGTSQSMPAMSFSKMSTAQNSVMSSTAAQMYMSSASQMTSQTVTSNMYINQGGYRNMQQGQQLASQQFQPGQQIHPQQGQTYMPSQTGPQQVQGSDYGQQSGTIPQAHQISQSSSQQMYYKQPALGYPQQNAGSYPRVSQPAQEMAQQQQPQQIRQQQQSQQIVQQQYPQQMGQKQHPQQLGQQQQPQQMAQQQYPQQLGQQQQPQQMAQQQYPQQLGQQQQPQQMQQQPQQQRTMQAQQLTQQQYQQQIVQQQLAQQSQSQQMTQQQYQQQMTRAQQPLQQPQVQPRMSYQGMMPAQASVSQQLSPGTMQQQQQPLQHEQMALSSGANYQYPASVSHQTPIGTPSQTSVGGSYQSPRGGYQQPGVGGPYQPVSSGSYPPRQSAPNAYQPVQSQNMNVPSAHQQDLQGLFDSTQSTPLQPLQPLVVSQPHQVSAEATPQASTISPPMKQMSIPPTKSHRRQDSSASTASLDDILSTSPSIPPKSATDHMLTPKVLTAQEIEQQKEEAVIKNQLARQSSKDPFSDPLIKDRFVGEVEKLSKYVESLTKPTCSGPSHLDLAWKELIDEQDRGGKKSSMAIARCYPGKNRDQDSMPYDENRIILTTLKDDYINASLVVDLSPNCPKFITTQSPLPVTLTDFWVMVYEQGSEVIVMLSSETEHGKKFPEYWPQQKGRTEYHGPITLTLQSIKDKVNWVERIIHVNHSEKKQGRTVVQLQYKNWPVSGFPENISYILQFITEVHSFYKQQRSLLKPIVVHCSIGTGRTGVFMLTYTCMQDIDHGKGVSGIMDVAKKMFRQRRLAMKEKFQLKYVYEAILFYAQDILAKEGILIKKASFGDKLPHPGEKSNQWTPTEDILFGSSMSVNALRTNVAKMGLHTIQPTEEEMGTEEHLKSGLSENLPDVVQRTSETKKENELGAHDNSQKTESVHSSPKLPHSGSSSSLRSLDSASHRSLDSVSLPSFDSAPESKEGSPFHQQGGKSGNQLSLADLQNPQTFDLGTSEGKKKVTKANFQQKTSGLSIEQVIFQIP</sequence>
<feature type="coiled-coil region" evidence="5">
    <location>
        <begin position="554"/>
        <end position="581"/>
    </location>
</feature>
<dbReference type="CDD" id="cd09234">
    <property type="entry name" value="V_HD-PTP_like"/>
    <property type="match status" value="1"/>
</dbReference>
<feature type="compositionally biased region" description="Low complexity" evidence="6">
    <location>
        <begin position="1715"/>
        <end position="1736"/>
    </location>
</feature>
<dbReference type="InterPro" id="IPR038499">
    <property type="entry name" value="BRO1_sf"/>
</dbReference>
<dbReference type="RefSeq" id="XP_022322453.1">
    <property type="nucleotide sequence ID" value="XM_022466745.1"/>
</dbReference>
<feature type="compositionally biased region" description="Low complexity" evidence="6">
    <location>
        <begin position="956"/>
        <end position="969"/>
    </location>
</feature>
<feature type="compositionally biased region" description="Low complexity" evidence="6">
    <location>
        <begin position="1496"/>
        <end position="1589"/>
    </location>
</feature>
<keyword evidence="5" id="KW-0175">Coiled coil</keyword>
<evidence type="ECO:0000256" key="4">
    <source>
        <dbReference type="ARBA" id="ARBA00022753"/>
    </source>
</evidence>
<dbReference type="GO" id="GO:0043328">
    <property type="term" value="P:protein transport to vacuole involved in ubiquitin-dependent protein catabolic process via the multivesicular body sorting pathway"/>
    <property type="evidence" value="ECO:0007669"/>
    <property type="project" value="TreeGrafter"/>
</dbReference>
<feature type="compositionally biased region" description="Low complexity" evidence="6">
    <location>
        <begin position="1414"/>
        <end position="1436"/>
    </location>
</feature>
<evidence type="ECO:0000256" key="1">
    <source>
        <dbReference type="ARBA" id="ARBA00004177"/>
    </source>
</evidence>
<comment type="subcellular location">
    <subcellularLocation>
        <location evidence="2">Cytoplasm</location>
    </subcellularLocation>
    <subcellularLocation>
        <location evidence="1">Endosome</location>
    </subcellularLocation>
</comment>
<feature type="domain" description="Tyrosine-protein phosphatase" evidence="7">
    <location>
        <begin position="1941"/>
        <end position="2172"/>
    </location>
</feature>
<feature type="domain" description="BRO1" evidence="9">
    <location>
        <begin position="8"/>
        <end position="397"/>
    </location>
</feature>
<dbReference type="KEGG" id="cvn:111123971"/>
<feature type="domain" description="Tyrosine specific protein phosphatases" evidence="8">
    <location>
        <begin position="2088"/>
        <end position="2163"/>
    </location>
</feature>
<dbReference type="Proteomes" id="UP000694844">
    <property type="component" value="Chromosome 3"/>
</dbReference>
<dbReference type="Gene3D" id="1.25.40.280">
    <property type="entry name" value="alix/aip1 like domains"/>
    <property type="match status" value="1"/>
</dbReference>
<keyword evidence="4" id="KW-0967">Endosome</keyword>
<evidence type="ECO:0000256" key="6">
    <source>
        <dbReference type="SAM" id="MobiDB-lite"/>
    </source>
</evidence>
<dbReference type="InterPro" id="IPR025304">
    <property type="entry name" value="ALIX_V_dom"/>
</dbReference>
<dbReference type="PROSITE" id="PS00383">
    <property type="entry name" value="TYR_PHOSPHATASE_1"/>
    <property type="match status" value="1"/>
</dbReference>
<protein>
    <submittedName>
        <fullName evidence="11">Tyrosine-protein phosphatase non-receptor type 23-like isoform X1</fullName>
    </submittedName>
</protein>
<keyword evidence="3" id="KW-0963">Cytoplasm</keyword>
<dbReference type="GO" id="GO:0032456">
    <property type="term" value="P:endocytic recycling"/>
    <property type="evidence" value="ECO:0007669"/>
    <property type="project" value="TreeGrafter"/>
</dbReference>
<feature type="compositionally biased region" description="Polar residues" evidence="6">
    <location>
        <begin position="1182"/>
        <end position="1193"/>
    </location>
</feature>
<feature type="region of interest" description="Disordered" evidence="6">
    <location>
        <begin position="1414"/>
        <end position="1589"/>
    </location>
</feature>
<keyword evidence="10" id="KW-1185">Reference proteome</keyword>
<feature type="compositionally biased region" description="Polar residues" evidence="6">
    <location>
        <begin position="1437"/>
        <end position="1464"/>
    </location>
</feature>
<feature type="compositionally biased region" description="Polar residues" evidence="6">
    <location>
        <begin position="1784"/>
        <end position="1800"/>
    </location>
</feature>
<feature type="region of interest" description="Disordered" evidence="6">
    <location>
        <begin position="1143"/>
        <end position="1193"/>
    </location>
</feature>
<dbReference type="SUPFAM" id="SSF52799">
    <property type="entry name" value="(Phosphotyrosine protein) phosphatases II"/>
    <property type="match status" value="1"/>
</dbReference>
<organism evidence="10 11">
    <name type="scientific">Crassostrea virginica</name>
    <name type="common">Eastern oyster</name>
    <dbReference type="NCBI Taxonomy" id="6565"/>
    <lineage>
        <taxon>Eukaryota</taxon>
        <taxon>Metazoa</taxon>
        <taxon>Spiralia</taxon>
        <taxon>Lophotrochozoa</taxon>
        <taxon>Mollusca</taxon>
        <taxon>Bivalvia</taxon>
        <taxon>Autobranchia</taxon>
        <taxon>Pteriomorphia</taxon>
        <taxon>Ostreida</taxon>
        <taxon>Ostreoidea</taxon>
        <taxon>Ostreidae</taxon>
        <taxon>Crassostrea</taxon>
    </lineage>
</organism>
<feature type="compositionally biased region" description="Polar residues" evidence="6">
    <location>
        <begin position="842"/>
        <end position="868"/>
    </location>
</feature>
<feature type="compositionally biased region" description="Basic and acidic residues" evidence="6">
    <location>
        <begin position="2261"/>
        <end position="2280"/>
    </location>
</feature>
<gene>
    <name evidence="11" type="primary">LOC111123971</name>
</gene>
<feature type="region of interest" description="Disordered" evidence="6">
    <location>
        <begin position="703"/>
        <end position="1124"/>
    </location>
</feature>
<dbReference type="SMART" id="SM00404">
    <property type="entry name" value="PTPc_motif"/>
    <property type="match status" value="1"/>
</dbReference>
<dbReference type="Gene3D" id="1.20.140.50">
    <property type="entry name" value="alix/aip1 like domains"/>
    <property type="match status" value="1"/>
</dbReference>
<dbReference type="PROSITE" id="PS50055">
    <property type="entry name" value="TYR_PHOSPHATASE_PTP"/>
    <property type="match status" value="1"/>
</dbReference>
<feature type="compositionally biased region" description="Polar residues" evidence="6">
    <location>
        <begin position="939"/>
        <end position="952"/>
    </location>
</feature>
<dbReference type="Gene3D" id="3.90.190.10">
    <property type="entry name" value="Protein tyrosine phosphatase superfamily"/>
    <property type="match status" value="1"/>
</dbReference>
<feature type="compositionally biased region" description="Low complexity" evidence="6">
    <location>
        <begin position="1072"/>
        <end position="1119"/>
    </location>
</feature>
<evidence type="ECO:0000313" key="10">
    <source>
        <dbReference type="Proteomes" id="UP000694844"/>
    </source>
</evidence>
<reference evidence="11" key="1">
    <citation type="submission" date="2025-08" db="UniProtKB">
        <authorList>
            <consortium name="RefSeq"/>
        </authorList>
    </citation>
    <scope>IDENTIFICATION</scope>
    <source>
        <tissue evidence="11">Whole sample</tissue>
    </source>
</reference>
<evidence type="ECO:0000259" key="7">
    <source>
        <dbReference type="PROSITE" id="PS50055"/>
    </source>
</evidence>
<feature type="compositionally biased region" description="Basic and acidic residues" evidence="6">
    <location>
        <begin position="773"/>
        <end position="785"/>
    </location>
</feature>
<feature type="compositionally biased region" description="Polar residues" evidence="6">
    <location>
        <begin position="2335"/>
        <end position="2351"/>
    </location>
</feature>
<evidence type="ECO:0000256" key="3">
    <source>
        <dbReference type="ARBA" id="ARBA00022490"/>
    </source>
</evidence>
<dbReference type="PANTHER" id="PTHR23030:SF30">
    <property type="entry name" value="TYROSINE-PROTEIN PHOSPHATASE NON-RECEPTOR TYPE 23"/>
    <property type="match status" value="1"/>
</dbReference>
<feature type="compositionally biased region" description="Low complexity" evidence="6">
    <location>
        <begin position="2283"/>
        <end position="2301"/>
    </location>
</feature>
<feature type="region of interest" description="Disordered" evidence="6">
    <location>
        <begin position="2237"/>
        <end position="2357"/>
    </location>
</feature>
<dbReference type="Pfam" id="PF00102">
    <property type="entry name" value="Y_phosphatase"/>
    <property type="match status" value="1"/>
</dbReference>
<evidence type="ECO:0000256" key="2">
    <source>
        <dbReference type="ARBA" id="ARBA00004496"/>
    </source>
</evidence>
<dbReference type="Pfam" id="PF13949">
    <property type="entry name" value="ALIX_LYPXL_bnd"/>
    <property type="match status" value="1"/>
</dbReference>
<dbReference type="Gene3D" id="1.20.120.560">
    <property type="entry name" value="alix/aip1 in complex with the ypdl late domain"/>
    <property type="match status" value="1"/>
</dbReference>
<feature type="compositionally biased region" description="Polar residues" evidence="6">
    <location>
        <begin position="787"/>
        <end position="804"/>
    </location>
</feature>
<dbReference type="GO" id="GO:0004725">
    <property type="term" value="F:protein tyrosine phosphatase activity"/>
    <property type="evidence" value="ECO:0007669"/>
    <property type="project" value="InterPro"/>
</dbReference>
<dbReference type="SMART" id="SM01041">
    <property type="entry name" value="BRO1"/>
    <property type="match status" value="1"/>
</dbReference>
<accession>A0A8B8D2Z1</accession>
<proteinExistence type="predicted"/>
<dbReference type="InterPro" id="IPR000387">
    <property type="entry name" value="Tyr_Pase_dom"/>
</dbReference>
<dbReference type="PRINTS" id="PR00700">
    <property type="entry name" value="PRTYPHPHTASE"/>
</dbReference>
<dbReference type="Pfam" id="PF03097">
    <property type="entry name" value="BRO1"/>
    <property type="match status" value="1"/>
</dbReference>
<feature type="compositionally biased region" description="Polar residues" evidence="6">
    <location>
        <begin position="1689"/>
        <end position="1712"/>
    </location>
</feature>
<dbReference type="PROSITE" id="PS51180">
    <property type="entry name" value="BRO1"/>
    <property type="match status" value="1"/>
</dbReference>
<feature type="region of interest" description="Disordered" evidence="6">
    <location>
        <begin position="1689"/>
        <end position="1744"/>
    </location>
</feature>